<dbReference type="AlphaFoldDB" id="A0A0F9UJC6"/>
<dbReference type="EMBL" id="LAZR01000959">
    <property type="protein sequence ID" value="KKN53718.1"/>
    <property type="molecule type" value="Genomic_DNA"/>
</dbReference>
<evidence type="ECO:0000313" key="1">
    <source>
        <dbReference type="EMBL" id="KKN53718.1"/>
    </source>
</evidence>
<sequence>MRSYINTEIDVEIEYKGVTLKFQLVPITGTVDAGLATYEEPSWCEVDLHIGMTPAEVQDWVVETLTDDDQPVPAWAYTDGEAILSLMKERIESHIDLG</sequence>
<gene>
    <name evidence="1" type="ORF">LCGC14_0599730</name>
</gene>
<proteinExistence type="predicted"/>
<comment type="caution">
    <text evidence="1">The sequence shown here is derived from an EMBL/GenBank/DDBJ whole genome shotgun (WGS) entry which is preliminary data.</text>
</comment>
<protein>
    <submittedName>
        <fullName evidence="1">Uncharacterized protein</fullName>
    </submittedName>
</protein>
<organism evidence="1">
    <name type="scientific">marine sediment metagenome</name>
    <dbReference type="NCBI Taxonomy" id="412755"/>
    <lineage>
        <taxon>unclassified sequences</taxon>
        <taxon>metagenomes</taxon>
        <taxon>ecological metagenomes</taxon>
    </lineage>
</organism>
<accession>A0A0F9UJC6</accession>
<reference evidence="1" key="1">
    <citation type="journal article" date="2015" name="Nature">
        <title>Complex archaea that bridge the gap between prokaryotes and eukaryotes.</title>
        <authorList>
            <person name="Spang A."/>
            <person name="Saw J.H."/>
            <person name="Jorgensen S.L."/>
            <person name="Zaremba-Niedzwiedzka K."/>
            <person name="Martijn J."/>
            <person name="Lind A.E."/>
            <person name="van Eijk R."/>
            <person name="Schleper C."/>
            <person name="Guy L."/>
            <person name="Ettema T.J."/>
        </authorList>
    </citation>
    <scope>NUCLEOTIDE SEQUENCE</scope>
</reference>
<name>A0A0F9UJC6_9ZZZZ</name>